<reference evidence="1" key="1">
    <citation type="submission" date="2013-11" db="EMBL/GenBank/DDBJ databases">
        <title>The Genome Sequence of Phytophthora parasitica CJ05E6.</title>
        <authorList>
            <consortium name="The Broad Institute Genomics Platform"/>
            <person name="Russ C."/>
            <person name="Tyler B."/>
            <person name="Panabieres F."/>
            <person name="Shan W."/>
            <person name="Tripathy S."/>
            <person name="Grunwald N."/>
            <person name="Machado M."/>
            <person name="Johnson C.S."/>
            <person name="Arredondo F."/>
            <person name="Hong C."/>
            <person name="Coffey M."/>
            <person name="Young S.K."/>
            <person name="Zeng Q."/>
            <person name="Gargeya S."/>
            <person name="Fitzgerald M."/>
            <person name="Abouelleil A."/>
            <person name="Alvarado L."/>
            <person name="Chapman S.B."/>
            <person name="Gainer-Dewar J."/>
            <person name="Goldberg J."/>
            <person name="Griggs A."/>
            <person name="Gujja S."/>
            <person name="Hansen M."/>
            <person name="Howarth C."/>
            <person name="Imamovic A."/>
            <person name="Ireland A."/>
            <person name="Larimer J."/>
            <person name="McCowan C."/>
            <person name="Murphy C."/>
            <person name="Pearson M."/>
            <person name="Poon T.W."/>
            <person name="Priest M."/>
            <person name="Roberts A."/>
            <person name="Saif S."/>
            <person name="Shea T."/>
            <person name="Sykes S."/>
            <person name="Wortman J."/>
            <person name="Nusbaum C."/>
            <person name="Birren B."/>
        </authorList>
    </citation>
    <scope>NUCLEOTIDE SEQUENCE [LARGE SCALE GENOMIC DNA]</scope>
    <source>
        <strain evidence="1">CJ05E6</strain>
    </source>
</reference>
<dbReference type="AlphaFoldDB" id="W2IDL3"/>
<proteinExistence type="predicted"/>
<organism evidence="1">
    <name type="scientific">Phytophthora nicotianae</name>
    <name type="common">Potato buckeye rot agent</name>
    <name type="synonym">Phytophthora parasitica</name>
    <dbReference type="NCBI Taxonomy" id="4792"/>
    <lineage>
        <taxon>Eukaryota</taxon>
        <taxon>Sar</taxon>
        <taxon>Stramenopiles</taxon>
        <taxon>Oomycota</taxon>
        <taxon>Peronosporomycetes</taxon>
        <taxon>Peronosporales</taxon>
        <taxon>Peronosporaceae</taxon>
        <taxon>Phytophthora</taxon>
    </lineage>
</organism>
<sequence>MADSDSDDELMSRLTSMGMGFAVVSGEDCAYCATPNASLSCTICSKAYYCNEASGKQRE</sequence>
<accession>W2IDL3</accession>
<gene>
    <name evidence="1" type="ORF">L916_15131</name>
</gene>
<protein>
    <recommendedName>
        <fullName evidence="2">MYND-type domain-containing protein</fullName>
    </recommendedName>
</protein>
<dbReference type="VEuPathDB" id="FungiDB:PPTG_04724"/>
<dbReference type="EMBL" id="KI674888">
    <property type="protein sequence ID" value="ETL32256.1"/>
    <property type="molecule type" value="Genomic_DNA"/>
</dbReference>
<evidence type="ECO:0000313" key="1">
    <source>
        <dbReference type="EMBL" id="ETL32256.1"/>
    </source>
</evidence>
<name>W2IDL3_PHYNI</name>
<evidence type="ECO:0008006" key="2">
    <source>
        <dbReference type="Google" id="ProtNLM"/>
    </source>
</evidence>
<dbReference type="Proteomes" id="UP000053864">
    <property type="component" value="Unassembled WGS sequence"/>
</dbReference>